<keyword evidence="4 6" id="KW-0378">Hydrolase</keyword>
<dbReference type="GO" id="GO:0004557">
    <property type="term" value="F:alpha-galactosidase activity"/>
    <property type="evidence" value="ECO:0007669"/>
    <property type="project" value="UniProtKB-EC"/>
</dbReference>
<dbReference type="CDD" id="cd14792">
    <property type="entry name" value="GH27"/>
    <property type="match status" value="1"/>
</dbReference>
<keyword evidence="6" id="KW-1015">Disulfide bond</keyword>
<evidence type="ECO:0000256" key="3">
    <source>
        <dbReference type="ARBA" id="ARBA00012755"/>
    </source>
</evidence>
<dbReference type="PRINTS" id="PR00740">
    <property type="entry name" value="GLHYDRLASE27"/>
</dbReference>
<evidence type="ECO:0000256" key="4">
    <source>
        <dbReference type="ARBA" id="ARBA00022801"/>
    </source>
</evidence>
<dbReference type="InterPro" id="IPR013785">
    <property type="entry name" value="Aldolase_TIM"/>
</dbReference>
<dbReference type="Proteomes" id="UP000184073">
    <property type="component" value="Unassembled WGS sequence"/>
</dbReference>
<keyword evidence="8" id="KW-1185">Reference proteome</keyword>
<proteinExistence type="inferred from homology"/>
<evidence type="ECO:0000313" key="7">
    <source>
        <dbReference type="EMBL" id="OJJ08134.1"/>
    </source>
</evidence>
<dbReference type="OrthoDB" id="5795902at2759"/>
<dbReference type="PANTHER" id="PTHR11452">
    <property type="entry name" value="ALPHA-GALACTOSIDASE/ALPHA-N-ACETYLGALACTOSAMINIDASE"/>
    <property type="match status" value="1"/>
</dbReference>
<protein>
    <recommendedName>
        <fullName evidence="3 6">Alpha-galactosidase</fullName>
        <ecNumber evidence="3 6">3.2.1.22</ecNumber>
    </recommendedName>
    <alternativeName>
        <fullName evidence="6">Melibiase</fullName>
    </alternativeName>
</protein>
<organism evidence="7 8">
    <name type="scientific">Aspergillus versicolor CBS 583.65</name>
    <dbReference type="NCBI Taxonomy" id="1036611"/>
    <lineage>
        <taxon>Eukaryota</taxon>
        <taxon>Fungi</taxon>
        <taxon>Dikarya</taxon>
        <taxon>Ascomycota</taxon>
        <taxon>Pezizomycotina</taxon>
        <taxon>Eurotiomycetes</taxon>
        <taxon>Eurotiomycetidae</taxon>
        <taxon>Eurotiales</taxon>
        <taxon>Aspergillaceae</taxon>
        <taxon>Aspergillus</taxon>
        <taxon>Aspergillus subgen. Nidulantes</taxon>
    </lineage>
</organism>
<comment type="catalytic activity">
    <reaction evidence="1 6">
        <text>Hydrolysis of terminal, non-reducing alpha-D-galactose residues in alpha-D-galactosides, including galactose oligosaccharides, galactomannans and galactolipids.</text>
        <dbReference type="EC" id="3.2.1.22"/>
    </reaction>
</comment>
<name>A0A1L9Q2Z0_ASPVE</name>
<evidence type="ECO:0000256" key="5">
    <source>
        <dbReference type="ARBA" id="ARBA00023295"/>
    </source>
</evidence>
<dbReference type="EC" id="3.2.1.22" evidence="3 6"/>
<evidence type="ECO:0000256" key="6">
    <source>
        <dbReference type="RuleBase" id="RU361168"/>
    </source>
</evidence>
<gene>
    <name evidence="7" type="ORF">ASPVEDRAFT_57324</name>
</gene>
<sequence length="446" mass="48879">MLPIAILATILGTAKSPNGFLRPARGWNSWGIQATPNTTPSFPQLPGRVVNQEFIMEQCTVLVEPDLRAAGYDLCSVDGGWYSSLTDEFGRVTHNTTLFDIPALSDYLHGKGLKMGLYSQPGIPCEARDKQIFGSNLTVGSTFIDHVDKNDNCYFDYSNPATQLYHDELIALWAAWGVDMIKLDYVTPGSNIEDTRMPGNLSATGIAYHRAIAKSGRQIQLDISSNVCRSDPYWGIWTSNADSIRVDTDINSYGEDVFVGMPNVQRAIENYRQFVNLQLVDNKPVTLRGNLDNLFVGNPANTTGVTDNQRITLMSLWIGASSNLLLGSDMTNLDSLGRYLTTSRPSIEAADFCAEYPMQPRNPGTGSNQAKQLQAWIAGPDQKGNAYALLTNLGPNHGDGGYVTVGVGRQNVSITLADLGLRGGRLNMHSELVSPAYFVYINYQDK</sequence>
<dbReference type="RefSeq" id="XP_040673896.1">
    <property type="nucleotide sequence ID" value="XM_040815323.1"/>
</dbReference>
<comment type="similarity">
    <text evidence="2 6">Belongs to the glycosyl hydrolase 27 family.</text>
</comment>
<dbReference type="InterPro" id="IPR002241">
    <property type="entry name" value="Glyco_hydro_27"/>
</dbReference>
<dbReference type="SUPFAM" id="SSF51445">
    <property type="entry name" value="(Trans)glycosidases"/>
    <property type="match status" value="1"/>
</dbReference>
<evidence type="ECO:0000256" key="1">
    <source>
        <dbReference type="ARBA" id="ARBA00001255"/>
    </source>
</evidence>
<dbReference type="AlphaFoldDB" id="A0A1L9Q2Z0"/>
<evidence type="ECO:0000256" key="2">
    <source>
        <dbReference type="ARBA" id="ARBA00009743"/>
    </source>
</evidence>
<accession>A0A1L9Q2Z0</accession>
<reference evidence="8" key="1">
    <citation type="journal article" date="2017" name="Genome Biol.">
        <title>Comparative genomics reveals high biological diversity and specific adaptations in the industrially and medically important fungal genus Aspergillus.</title>
        <authorList>
            <person name="de Vries R.P."/>
            <person name="Riley R."/>
            <person name="Wiebenga A."/>
            <person name="Aguilar-Osorio G."/>
            <person name="Amillis S."/>
            <person name="Uchima C.A."/>
            <person name="Anderluh G."/>
            <person name="Asadollahi M."/>
            <person name="Askin M."/>
            <person name="Barry K."/>
            <person name="Battaglia E."/>
            <person name="Bayram O."/>
            <person name="Benocci T."/>
            <person name="Braus-Stromeyer S.A."/>
            <person name="Caldana C."/>
            <person name="Canovas D."/>
            <person name="Cerqueira G.C."/>
            <person name="Chen F."/>
            <person name="Chen W."/>
            <person name="Choi C."/>
            <person name="Clum A."/>
            <person name="Dos Santos R.A."/>
            <person name="Damasio A.R."/>
            <person name="Diallinas G."/>
            <person name="Emri T."/>
            <person name="Fekete E."/>
            <person name="Flipphi M."/>
            <person name="Freyberg S."/>
            <person name="Gallo A."/>
            <person name="Gournas C."/>
            <person name="Habgood R."/>
            <person name="Hainaut M."/>
            <person name="Harispe M.L."/>
            <person name="Henrissat B."/>
            <person name="Hilden K.S."/>
            <person name="Hope R."/>
            <person name="Hossain A."/>
            <person name="Karabika E."/>
            <person name="Karaffa L."/>
            <person name="Karanyi Z."/>
            <person name="Krasevec N."/>
            <person name="Kuo A."/>
            <person name="Kusch H."/>
            <person name="LaButti K."/>
            <person name="Lagendijk E.L."/>
            <person name="Lapidus A."/>
            <person name="Levasseur A."/>
            <person name="Lindquist E."/>
            <person name="Lipzen A."/>
            <person name="Logrieco A.F."/>
            <person name="MacCabe A."/>
            <person name="Maekelae M.R."/>
            <person name="Malavazi I."/>
            <person name="Melin P."/>
            <person name="Meyer V."/>
            <person name="Mielnichuk N."/>
            <person name="Miskei M."/>
            <person name="Molnar A.P."/>
            <person name="Mule G."/>
            <person name="Ngan C.Y."/>
            <person name="Orejas M."/>
            <person name="Orosz E."/>
            <person name="Ouedraogo J.P."/>
            <person name="Overkamp K.M."/>
            <person name="Park H.-S."/>
            <person name="Perrone G."/>
            <person name="Piumi F."/>
            <person name="Punt P.J."/>
            <person name="Ram A.F."/>
            <person name="Ramon A."/>
            <person name="Rauscher S."/>
            <person name="Record E."/>
            <person name="Riano-Pachon D.M."/>
            <person name="Robert V."/>
            <person name="Roehrig J."/>
            <person name="Ruller R."/>
            <person name="Salamov A."/>
            <person name="Salih N.S."/>
            <person name="Samson R.A."/>
            <person name="Sandor E."/>
            <person name="Sanguinetti M."/>
            <person name="Schuetze T."/>
            <person name="Sepcic K."/>
            <person name="Shelest E."/>
            <person name="Sherlock G."/>
            <person name="Sophianopoulou V."/>
            <person name="Squina F.M."/>
            <person name="Sun H."/>
            <person name="Susca A."/>
            <person name="Todd R.B."/>
            <person name="Tsang A."/>
            <person name="Unkles S.E."/>
            <person name="van de Wiele N."/>
            <person name="van Rossen-Uffink D."/>
            <person name="Oliveira J.V."/>
            <person name="Vesth T.C."/>
            <person name="Visser J."/>
            <person name="Yu J.-H."/>
            <person name="Zhou M."/>
            <person name="Andersen M.R."/>
            <person name="Archer D.B."/>
            <person name="Baker S.E."/>
            <person name="Benoit I."/>
            <person name="Brakhage A.A."/>
            <person name="Braus G.H."/>
            <person name="Fischer R."/>
            <person name="Frisvad J.C."/>
            <person name="Goldman G.H."/>
            <person name="Houbraken J."/>
            <person name="Oakley B."/>
            <person name="Pocsi I."/>
            <person name="Scazzocchio C."/>
            <person name="Seiboth B."/>
            <person name="vanKuyk P.A."/>
            <person name="Wortman J."/>
            <person name="Dyer P.S."/>
            <person name="Grigoriev I.V."/>
        </authorList>
    </citation>
    <scope>NUCLEOTIDE SEQUENCE [LARGE SCALE GENOMIC DNA]</scope>
    <source>
        <strain evidence="8">CBS 583.65</strain>
    </source>
</reference>
<dbReference type="PANTHER" id="PTHR11452:SF33">
    <property type="entry name" value="ALPHA-GALACTOSIDASE 2"/>
    <property type="match status" value="1"/>
</dbReference>
<dbReference type="EMBL" id="KV878139">
    <property type="protein sequence ID" value="OJJ08134.1"/>
    <property type="molecule type" value="Genomic_DNA"/>
</dbReference>
<keyword evidence="5 6" id="KW-0326">Glycosidase</keyword>
<dbReference type="GO" id="GO:0005975">
    <property type="term" value="P:carbohydrate metabolic process"/>
    <property type="evidence" value="ECO:0007669"/>
    <property type="project" value="InterPro"/>
</dbReference>
<dbReference type="Pfam" id="PF16499">
    <property type="entry name" value="Melibiase_2"/>
    <property type="match status" value="1"/>
</dbReference>
<dbReference type="Gene3D" id="3.20.20.70">
    <property type="entry name" value="Aldolase class I"/>
    <property type="match status" value="1"/>
</dbReference>
<dbReference type="GeneID" id="63730834"/>
<dbReference type="InterPro" id="IPR017853">
    <property type="entry name" value="GH"/>
</dbReference>
<dbReference type="VEuPathDB" id="FungiDB:ASPVEDRAFT_57324"/>
<dbReference type="STRING" id="1036611.A0A1L9Q2Z0"/>
<evidence type="ECO:0000313" key="8">
    <source>
        <dbReference type="Proteomes" id="UP000184073"/>
    </source>
</evidence>